<organism evidence="2">
    <name type="scientific">Ganoderma boninense</name>
    <dbReference type="NCBI Taxonomy" id="34458"/>
    <lineage>
        <taxon>Eukaryota</taxon>
        <taxon>Fungi</taxon>
        <taxon>Dikarya</taxon>
        <taxon>Basidiomycota</taxon>
        <taxon>Agaricomycotina</taxon>
        <taxon>Agaricomycetes</taxon>
        <taxon>Polyporales</taxon>
        <taxon>Polyporaceae</taxon>
        <taxon>Ganoderma</taxon>
    </lineage>
</organism>
<dbReference type="InterPro" id="IPR018608">
    <property type="entry name" value="Gti1/Pac2"/>
</dbReference>
<dbReference type="AlphaFoldDB" id="A0A5K1JU98"/>
<evidence type="ECO:0000256" key="1">
    <source>
        <dbReference type="SAM" id="MobiDB-lite"/>
    </source>
</evidence>
<gene>
    <name evidence="2" type="primary">I1S215</name>
</gene>
<feature type="compositionally biased region" description="Pro residues" evidence="1">
    <location>
        <begin position="208"/>
        <end position="217"/>
    </location>
</feature>
<evidence type="ECO:0000313" key="2">
    <source>
        <dbReference type="EMBL" id="VWO95012.1"/>
    </source>
</evidence>
<proteinExistence type="predicted"/>
<dbReference type="Pfam" id="PF09729">
    <property type="entry name" value="Gti1_Pac2"/>
    <property type="match status" value="1"/>
</dbReference>
<evidence type="ECO:0008006" key="3">
    <source>
        <dbReference type="Google" id="ProtNLM"/>
    </source>
</evidence>
<dbReference type="EMBL" id="LR724424">
    <property type="protein sequence ID" value="VWO95012.1"/>
    <property type="molecule type" value="Genomic_DNA"/>
</dbReference>
<dbReference type="PANTHER" id="PTHR28027">
    <property type="entry name" value="TRANSCRIPTIONAL REGULATOR MIT1"/>
    <property type="match status" value="1"/>
</dbReference>
<protein>
    <recommendedName>
        <fullName evidence="3">cAMP-independent regulatory protein pac2</fullName>
    </recommendedName>
</protein>
<dbReference type="PANTHER" id="PTHR28027:SF1">
    <property type="entry name" value="CAMP INDEPENDENT REGULATORY PROTEIN (AFU_ORTHOLOGUE AFUA_3G09640)"/>
    <property type="match status" value="1"/>
</dbReference>
<sequence>MAPRQPPTITNMRIRSVRDAEIILHAVALNRLPMVLHRLADEERLALRPGCIYVWEERSSNPLEATGQEIQRFTEGRSWGPSRARDNFLIYYEKDSPTRSSILHRNNIRTAPQLIKQTYSVFIDYPKNSRKWHLNAYYTQESFEALQTVDDIPCLRDIDVPCNRYVCARNNGGRRRERQGVSEAMLPPFAYDSSSSPSSSPREGFYPTPYPLQPSPSPSHTLVAPAAPLPSGFVLSDRRLAPLEYLQNISPRARDPIDDQALRQFQAISI</sequence>
<dbReference type="GO" id="GO:0003677">
    <property type="term" value="F:DNA binding"/>
    <property type="evidence" value="ECO:0007669"/>
    <property type="project" value="TreeGrafter"/>
</dbReference>
<name>A0A5K1JU98_9APHY</name>
<accession>A0A5K1JU98</accession>
<reference evidence="2" key="1">
    <citation type="submission" date="2019-10" db="EMBL/GenBank/DDBJ databases">
        <authorList>
            <person name="Nor Muhammad N."/>
        </authorList>
    </citation>
    <scope>NUCLEOTIDE SEQUENCE</scope>
</reference>
<feature type="region of interest" description="Disordered" evidence="1">
    <location>
        <begin position="186"/>
        <end position="223"/>
    </location>
</feature>